<dbReference type="InterPro" id="IPR051609">
    <property type="entry name" value="NmrA/Isoflavone_reductase-like"/>
</dbReference>
<accession>A0A6A5ZNH6</accession>
<dbReference type="Proteomes" id="UP000799770">
    <property type="component" value="Unassembled WGS sequence"/>
</dbReference>
<dbReference type="Pfam" id="PF05368">
    <property type="entry name" value="NmrA"/>
    <property type="match status" value="1"/>
</dbReference>
<protein>
    <recommendedName>
        <fullName evidence="3">NmrA-like domain-containing protein</fullName>
    </recommendedName>
</protein>
<evidence type="ECO:0000313" key="4">
    <source>
        <dbReference type="EMBL" id="KAF2119781.1"/>
    </source>
</evidence>
<dbReference type="CDD" id="cd05259">
    <property type="entry name" value="PCBER_SDR_a"/>
    <property type="match status" value="1"/>
</dbReference>
<dbReference type="InterPro" id="IPR036291">
    <property type="entry name" value="NAD(P)-bd_dom_sf"/>
</dbReference>
<evidence type="ECO:0000313" key="5">
    <source>
        <dbReference type="Proteomes" id="UP000799770"/>
    </source>
</evidence>
<gene>
    <name evidence="4" type="ORF">BDV96DRAFT_486581</name>
</gene>
<sequence>MSSAPLTNIIIAGATDSVGAPILSALLAEPSFNTTILTRASSSAKFPTGVPVKSVSDAYTVEELTSAFEGQDAVVVALSTTPVTKDDLALRIIDAAVAAGVKRFVPSEFGADNLDPRARKLVPVYDSKGRTLEYLQKKAKESNGALTWTSFACGSWLDWALDPAKSGNFLGIDVKNKSATLWDSGNNNFTITTSGNTGLAVVRALLKPEETTNKQIFLSDFVTTSNEIIASLEKQTGVKWNITKRDSKPELLTLRKRFDEGDYNATYPLLTLSFVADVDVGYDFPKERRIWNEQLGLPAQYLDKVVKEAIELANRS</sequence>
<reference evidence="4" key="1">
    <citation type="journal article" date="2020" name="Stud. Mycol.">
        <title>101 Dothideomycetes genomes: a test case for predicting lifestyles and emergence of pathogens.</title>
        <authorList>
            <person name="Haridas S."/>
            <person name="Albert R."/>
            <person name="Binder M."/>
            <person name="Bloem J."/>
            <person name="Labutti K."/>
            <person name="Salamov A."/>
            <person name="Andreopoulos B."/>
            <person name="Baker S."/>
            <person name="Barry K."/>
            <person name="Bills G."/>
            <person name="Bluhm B."/>
            <person name="Cannon C."/>
            <person name="Castanera R."/>
            <person name="Culley D."/>
            <person name="Daum C."/>
            <person name="Ezra D."/>
            <person name="Gonzalez J."/>
            <person name="Henrissat B."/>
            <person name="Kuo A."/>
            <person name="Liang C."/>
            <person name="Lipzen A."/>
            <person name="Lutzoni F."/>
            <person name="Magnuson J."/>
            <person name="Mondo S."/>
            <person name="Nolan M."/>
            <person name="Ohm R."/>
            <person name="Pangilinan J."/>
            <person name="Park H.-J."/>
            <person name="Ramirez L."/>
            <person name="Alfaro M."/>
            <person name="Sun H."/>
            <person name="Tritt A."/>
            <person name="Yoshinaga Y."/>
            <person name="Zwiers L.-H."/>
            <person name="Turgeon B."/>
            <person name="Goodwin S."/>
            <person name="Spatafora J."/>
            <person name="Crous P."/>
            <person name="Grigoriev I."/>
        </authorList>
    </citation>
    <scope>NUCLEOTIDE SEQUENCE</scope>
    <source>
        <strain evidence="4">CBS 627.86</strain>
    </source>
</reference>
<evidence type="ECO:0000259" key="3">
    <source>
        <dbReference type="Pfam" id="PF05368"/>
    </source>
</evidence>
<organism evidence="4 5">
    <name type="scientific">Lophiotrema nucula</name>
    <dbReference type="NCBI Taxonomy" id="690887"/>
    <lineage>
        <taxon>Eukaryota</taxon>
        <taxon>Fungi</taxon>
        <taxon>Dikarya</taxon>
        <taxon>Ascomycota</taxon>
        <taxon>Pezizomycotina</taxon>
        <taxon>Dothideomycetes</taxon>
        <taxon>Pleosporomycetidae</taxon>
        <taxon>Pleosporales</taxon>
        <taxon>Lophiotremataceae</taxon>
        <taxon>Lophiotrema</taxon>
    </lineage>
</organism>
<dbReference type="GO" id="GO:0016491">
    <property type="term" value="F:oxidoreductase activity"/>
    <property type="evidence" value="ECO:0007669"/>
    <property type="project" value="UniProtKB-KW"/>
</dbReference>
<dbReference type="OrthoDB" id="9974981at2759"/>
<dbReference type="EMBL" id="ML977315">
    <property type="protein sequence ID" value="KAF2119781.1"/>
    <property type="molecule type" value="Genomic_DNA"/>
</dbReference>
<dbReference type="Gene3D" id="3.40.50.720">
    <property type="entry name" value="NAD(P)-binding Rossmann-like Domain"/>
    <property type="match status" value="1"/>
</dbReference>
<dbReference type="PANTHER" id="PTHR47706">
    <property type="entry name" value="NMRA-LIKE FAMILY PROTEIN"/>
    <property type="match status" value="1"/>
</dbReference>
<dbReference type="InterPro" id="IPR045312">
    <property type="entry name" value="PCBER-like"/>
</dbReference>
<dbReference type="SUPFAM" id="SSF51735">
    <property type="entry name" value="NAD(P)-binding Rossmann-fold domains"/>
    <property type="match status" value="1"/>
</dbReference>
<feature type="domain" description="NmrA-like" evidence="3">
    <location>
        <begin position="8"/>
        <end position="241"/>
    </location>
</feature>
<proteinExistence type="predicted"/>
<evidence type="ECO:0000256" key="1">
    <source>
        <dbReference type="ARBA" id="ARBA00022857"/>
    </source>
</evidence>
<name>A0A6A5ZNH6_9PLEO</name>
<dbReference type="AlphaFoldDB" id="A0A6A5ZNH6"/>
<dbReference type="InterPro" id="IPR008030">
    <property type="entry name" value="NmrA-like"/>
</dbReference>
<dbReference type="Gene3D" id="3.90.25.10">
    <property type="entry name" value="UDP-galactose 4-epimerase, domain 1"/>
    <property type="match status" value="1"/>
</dbReference>
<keyword evidence="1" id="KW-0521">NADP</keyword>
<keyword evidence="2" id="KW-0560">Oxidoreductase</keyword>
<dbReference type="PANTHER" id="PTHR47706:SF10">
    <property type="entry name" value="NMRA-LIKE DOMAIN-CONTAINING PROTEIN"/>
    <property type="match status" value="1"/>
</dbReference>
<evidence type="ECO:0000256" key="2">
    <source>
        <dbReference type="ARBA" id="ARBA00023002"/>
    </source>
</evidence>
<keyword evidence="5" id="KW-1185">Reference proteome</keyword>